<proteinExistence type="predicted"/>
<dbReference type="EMBL" id="CP081303">
    <property type="protein sequence ID" value="QZE13406.1"/>
    <property type="molecule type" value="Genomic_DNA"/>
</dbReference>
<gene>
    <name evidence="1" type="ORF">K4L44_12530</name>
</gene>
<sequence>MRSFFPSVWLLLVSGMLLISSCGSRKSYRREGLDTLKQSFAENFIVLKGEHGYDCSVITKKKDHKVEDHFRLVDRNFYSVEQSKANLPVIPIPCKRIVCLSSTQLTYFFALDCLDPIVAINSSRHLFHKEMNRRVRSGVVKRIGKQGSFNLEMIAALQPDVIFVSPFKKGGYASLKQLGIPLIPMAAYSEETPLGRAEWVKFISLFIGKEKEADKKFKDIEKEYLRLKGLTENVKSRPTVISGKLRSGTWYVPGGDSFYAHYFRDAGAEYIFKDDYTGARPLDFETVYSKGIHADFWRLLLPEPVGFNREMLLKEDARYGDFDAFKNDKVFMCNIRSKPFYEENAMKPQVVLSDYIHLFHPELLPNYQPYFYEKLR</sequence>
<dbReference type="Proteomes" id="UP000826212">
    <property type="component" value="Chromosome"/>
</dbReference>
<protein>
    <submittedName>
        <fullName evidence="1">ABC transporter substrate-binding protein</fullName>
    </submittedName>
</protein>
<evidence type="ECO:0000313" key="1">
    <source>
        <dbReference type="EMBL" id="QZE13406.1"/>
    </source>
</evidence>
<name>A0AC61NCZ4_9BACT</name>
<keyword evidence="2" id="KW-1185">Reference proteome</keyword>
<organism evidence="1 2">
    <name type="scientific">Halosquirtibacter laminarini</name>
    <dbReference type="NCBI Taxonomy" id="3374600"/>
    <lineage>
        <taxon>Bacteria</taxon>
        <taxon>Pseudomonadati</taxon>
        <taxon>Bacteroidota</taxon>
        <taxon>Bacteroidia</taxon>
        <taxon>Marinilabiliales</taxon>
        <taxon>Prolixibacteraceae</taxon>
        <taxon>Halosquirtibacter</taxon>
    </lineage>
</organism>
<reference evidence="1" key="1">
    <citation type="submission" date="2021-08" db="EMBL/GenBank/DDBJ databases">
        <title>Novel anaerobic bacterium isolated from sea squirt in East Sea, Republic of Korea.</title>
        <authorList>
            <person name="Nguyen T.H."/>
            <person name="Li Z."/>
            <person name="Lee Y.-J."/>
            <person name="Ko J."/>
            <person name="Kim S.-G."/>
        </authorList>
    </citation>
    <scope>NUCLEOTIDE SEQUENCE</scope>
    <source>
        <strain evidence="1">KCTC 25031</strain>
    </source>
</reference>
<accession>A0AC61NCZ4</accession>
<evidence type="ECO:0000313" key="2">
    <source>
        <dbReference type="Proteomes" id="UP000826212"/>
    </source>
</evidence>